<reference evidence="7" key="1">
    <citation type="submission" date="2011-12" db="EMBL/GenBank/DDBJ databases">
        <title>The Draft Genome of Lepisosteus oculatus.</title>
        <authorList>
            <consortium name="The Broad Institute Genome Assembly &amp; Analysis Group"/>
            <consortium name="Computational R&amp;D Group"/>
            <consortium name="and Sequencing Platform"/>
            <person name="Di Palma F."/>
            <person name="Alfoldi J."/>
            <person name="Johnson J."/>
            <person name="Berlin A."/>
            <person name="Gnerre S."/>
            <person name="Jaffe D."/>
            <person name="MacCallum I."/>
            <person name="Young S."/>
            <person name="Walker B.J."/>
            <person name="Lander E.S."/>
            <person name="Lindblad-Toh K."/>
        </authorList>
    </citation>
    <scope>NUCLEOTIDE SEQUENCE [LARGE SCALE GENOMIC DNA]</scope>
</reference>
<comment type="subcellular location">
    <subcellularLocation>
        <location evidence="4">Cytoplasm</location>
        <location evidence="4">Cytoskeleton</location>
        <location evidence="4">Cilium axoneme</location>
    </subcellularLocation>
</comment>
<dbReference type="OMA" id="RNLEDTH"/>
<feature type="coiled-coil region" evidence="5">
    <location>
        <begin position="397"/>
        <end position="431"/>
    </location>
</feature>
<evidence type="ECO:0000256" key="2">
    <source>
        <dbReference type="ARBA" id="ARBA00022490"/>
    </source>
</evidence>
<dbReference type="GO" id="GO:0060294">
    <property type="term" value="P:cilium movement involved in cell motility"/>
    <property type="evidence" value="ECO:0000318"/>
    <property type="project" value="GO_Central"/>
</dbReference>
<dbReference type="InParanoid" id="W5M554"/>
<dbReference type="GO" id="GO:0036126">
    <property type="term" value="C:sperm flagellum"/>
    <property type="evidence" value="ECO:0000318"/>
    <property type="project" value="GO_Central"/>
</dbReference>
<proteinExistence type="inferred from homology"/>
<dbReference type="PRINTS" id="PR00511">
    <property type="entry name" value="TEKTIN"/>
</dbReference>
<reference evidence="6" key="3">
    <citation type="submission" date="2025-09" db="UniProtKB">
        <authorList>
            <consortium name="Ensembl"/>
        </authorList>
    </citation>
    <scope>IDENTIFICATION</scope>
</reference>
<protein>
    <recommendedName>
        <fullName evidence="4">Tektin</fullName>
    </recommendedName>
</protein>
<dbReference type="GO" id="GO:0005930">
    <property type="term" value="C:axoneme"/>
    <property type="evidence" value="ECO:0007669"/>
    <property type="project" value="UniProtKB-SubCell"/>
</dbReference>
<evidence type="ECO:0000313" key="6">
    <source>
        <dbReference type="Ensembl" id="ENSLOCP00000003512.1"/>
    </source>
</evidence>
<keyword evidence="4" id="KW-0282">Flagellum</keyword>
<keyword evidence="3 5" id="KW-0175">Coiled coil</keyword>
<evidence type="ECO:0000256" key="3">
    <source>
        <dbReference type="ARBA" id="ARBA00023054"/>
    </source>
</evidence>
<name>W5M554_LEPOC</name>
<dbReference type="Ensembl" id="ENSLOCT00000003519.1">
    <property type="protein sequence ID" value="ENSLOCP00000003512.1"/>
    <property type="gene ID" value="ENSLOCG00000002981.1"/>
</dbReference>
<dbReference type="HOGENOM" id="CLU_033588_2_1_1"/>
<sequence length="455" mass="52044">GRDTEVQAVMSAQVLVSRPKFDTRRVAQEPLAPGTPEAAVNEGMLTSAGEATAGYRSAKYTPDEWHHNNQSAFHLAAADRDRSERLRQETRQLCSRTQAATLAAQAEATRQLGERLQDTHFWRSELQRQAEALAADTELLQAQRRRLERALDAADIPYAIATDNLACRGRRLGSDLVRDAVEVELLREVELIRNVQELLKRTLDQAINQIRSNRDVKQTLELDWSDKYEAYNMDDQCGRYNNLSADIQYHFNSAKLQDNVSTHETWTKFTQDNLVLAEREEQASVSLRALIDRVLQDTAEDLRAQCTAVDRAFSQRCEEMNAAKVRLEQHLNQILEQIGGQEKNIVTLQQAIRDKEAPMKVAQSRLYQRSFRPNMELCRDSSQLRLVSEVGQITDSIEALKQKLELSRESLRNLEDTRMALEKEIACKANSLFIDRDKCMTHRTRYPTVIRLTGY</sequence>
<dbReference type="PANTHER" id="PTHR19960">
    <property type="entry name" value="TEKTIN"/>
    <property type="match status" value="1"/>
</dbReference>
<dbReference type="InterPro" id="IPR000435">
    <property type="entry name" value="Tektins"/>
</dbReference>
<dbReference type="Pfam" id="PF03148">
    <property type="entry name" value="Tektin"/>
    <property type="match status" value="1"/>
</dbReference>
<dbReference type="GO" id="GO:0015630">
    <property type="term" value="C:microtubule cytoskeleton"/>
    <property type="evidence" value="ECO:0000318"/>
    <property type="project" value="GO_Central"/>
</dbReference>
<dbReference type="Bgee" id="ENSLOCG00000002981">
    <property type="expression patterns" value="Expressed in testis and 12 other cell types or tissues"/>
</dbReference>
<dbReference type="GO" id="GO:0060271">
    <property type="term" value="P:cilium assembly"/>
    <property type="evidence" value="ECO:0000318"/>
    <property type="project" value="GO_Central"/>
</dbReference>
<feature type="coiled-coil region" evidence="5">
    <location>
        <begin position="123"/>
        <end position="150"/>
    </location>
</feature>
<reference evidence="6" key="2">
    <citation type="submission" date="2025-08" db="UniProtKB">
        <authorList>
            <consortium name="Ensembl"/>
        </authorList>
    </citation>
    <scope>IDENTIFICATION</scope>
</reference>
<dbReference type="eggNOG" id="KOG2685">
    <property type="taxonomic scope" value="Eukaryota"/>
</dbReference>
<evidence type="ECO:0000256" key="4">
    <source>
        <dbReference type="RuleBase" id="RU367040"/>
    </source>
</evidence>
<dbReference type="GeneTree" id="ENSGT00950000182894"/>
<dbReference type="AlphaFoldDB" id="W5M554"/>
<comment type="similarity">
    <text evidence="1 4">Belongs to the tektin family.</text>
</comment>
<keyword evidence="2" id="KW-0963">Cytoplasm</keyword>
<dbReference type="STRING" id="7918.ENSLOCP00000003512"/>
<dbReference type="PANTHER" id="PTHR19960:SF12">
    <property type="entry name" value="TEKTIN-4"/>
    <property type="match status" value="1"/>
</dbReference>
<accession>W5M554</accession>
<dbReference type="InterPro" id="IPR048256">
    <property type="entry name" value="Tektin-like"/>
</dbReference>
<dbReference type="Proteomes" id="UP000018468">
    <property type="component" value="Linkage group LG13"/>
</dbReference>
<organism evidence="6 7">
    <name type="scientific">Lepisosteus oculatus</name>
    <name type="common">Spotted gar</name>
    <dbReference type="NCBI Taxonomy" id="7918"/>
    <lineage>
        <taxon>Eukaryota</taxon>
        <taxon>Metazoa</taxon>
        <taxon>Chordata</taxon>
        <taxon>Craniata</taxon>
        <taxon>Vertebrata</taxon>
        <taxon>Euteleostomi</taxon>
        <taxon>Actinopterygii</taxon>
        <taxon>Neopterygii</taxon>
        <taxon>Holostei</taxon>
        <taxon>Semionotiformes</taxon>
        <taxon>Lepisosteidae</taxon>
        <taxon>Lepisosteus</taxon>
    </lineage>
</organism>
<keyword evidence="7" id="KW-1185">Reference proteome</keyword>
<evidence type="ECO:0000313" key="7">
    <source>
        <dbReference type="Proteomes" id="UP000018468"/>
    </source>
</evidence>
<evidence type="ECO:0000256" key="1">
    <source>
        <dbReference type="ARBA" id="ARBA00007209"/>
    </source>
</evidence>
<keyword evidence="4" id="KW-0966">Cell projection</keyword>
<keyword evidence="4" id="KW-0969">Cilium</keyword>
<evidence type="ECO:0000256" key="5">
    <source>
        <dbReference type="SAM" id="Coils"/>
    </source>
</evidence>
<dbReference type="EMBL" id="AHAT01037165">
    <property type="status" value="NOT_ANNOTATED_CDS"/>
    <property type="molecule type" value="Genomic_DNA"/>
</dbReference>
<dbReference type="FunCoup" id="W5M554">
    <property type="interactions" value="547"/>
</dbReference>